<dbReference type="GO" id="GO:0000160">
    <property type="term" value="P:phosphorelay signal transduction system"/>
    <property type="evidence" value="ECO:0007669"/>
    <property type="project" value="InterPro"/>
</dbReference>
<dbReference type="InterPro" id="IPR011006">
    <property type="entry name" value="CheY-like_superfamily"/>
</dbReference>
<evidence type="ECO:0000256" key="1">
    <source>
        <dbReference type="ARBA" id="ARBA00022553"/>
    </source>
</evidence>
<name>A0A8J3GKW4_9HYPH</name>
<gene>
    <name evidence="4" type="ORF">GCM10016234_29840</name>
</gene>
<organism evidence="4 5">
    <name type="scientific">Tianweitania populi</name>
    <dbReference type="NCBI Taxonomy" id="1607949"/>
    <lineage>
        <taxon>Bacteria</taxon>
        <taxon>Pseudomonadati</taxon>
        <taxon>Pseudomonadota</taxon>
        <taxon>Alphaproteobacteria</taxon>
        <taxon>Hyphomicrobiales</taxon>
        <taxon>Phyllobacteriaceae</taxon>
        <taxon>Tianweitania</taxon>
    </lineage>
</organism>
<reference evidence="4" key="1">
    <citation type="journal article" date="2014" name="Int. J. Syst. Evol. Microbiol.">
        <title>Complete genome sequence of Corynebacterium casei LMG S-19264T (=DSM 44701T), isolated from a smear-ripened cheese.</title>
        <authorList>
            <consortium name="US DOE Joint Genome Institute (JGI-PGF)"/>
            <person name="Walter F."/>
            <person name="Albersmeier A."/>
            <person name="Kalinowski J."/>
            <person name="Ruckert C."/>
        </authorList>
    </citation>
    <scope>NUCLEOTIDE SEQUENCE</scope>
    <source>
        <strain evidence="4">KCTC 42249</strain>
    </source>
</reference>
<dbReference type="EMBL" id="BMZQ01000002">
    <property type="protein sequence ID" value="GHD18851.1"/>
    <property type="molecule type" value="Genomic_DNA"/>
</dbReference>
<dbReference type="InterPro" id="IPR001789">
    <property type="entry name" value="Sig_transdc_resp-reg_receiver"/>
</dbReference>
<protein>
    <submittedName>
        <fullName evidence="4">Response regulator</fullName>
    </submittedName>
</protein>
<keyword evidence="1 2" id="KW-0597">Phosphoprotein</keyword>
<dbReference type="RefSeq" id="WP_189505211.1">
    <property type="nucleotide sequence ID" value="NZ_BMZQ01000002.1"/>
</dbReference>
<dbReference type="PANTHER" id="PTHR44591">
    <property type="entry name" value="STRESS RESPONSE REGULATOR PROTEIN 1"/>
    <property type="match status" value="1"/>
</dbReference>
<dbReference type="SMART" id="SM00448">
    <property type="entry name" value="REC"/>
    <property type="match status" value="1"/>
</dbReference>
<evidence type="ECO:0000256" key="2">
    <source>
        <dbReference type="PROSITE-ProRule" id="PRU00169"/>
    </source>
</evidence>
<evidence type="ECO:0000259" key="3">
    <source>
        <dbReference type="PROSITE" id="PS50110"/>
    </source>
</evidence>
<accession>A0A8J3GKW4</accession>
<keyword evidence="5" id="KW-1185">Reference proteome</keyword>
<sequence>MGKLLIVEDDESVRMFTARALTASGHTVETAADGEDGLAAIMAAHGQFDLVLSDIRMPVMDGIEMAKQAANAFPGLRILLMTGYAEQRERAAELDSIVIDVVSKPFTLADIRNKVRDALSR</sequence>
<feature type="modified residue" description="4-aspartylphosphate" evidence="2">
    <location>
        <position position="54"/>
    </location>
</feature>
<evidence type="ECO:0000313" key="5">
    <source>
        <dbReference type="Proteomes" id="UP000630142"/>
    </source>
</evidence>
<dbReference type="Pfam" id="PF00072">
    <property type="entry name" value="Response_reg"/>
    <property type="match status" value="1"/>
</dbReference>
<dbReference type="PROSITE" id="PS50110">
    <property type="entry name" value="RESPONSE_REGULATORY"/>
    <property type="match status" value="1"/>
</dbReference>
<dbReference type="AlphaFoldDB" id="A0A8J3GKW4"/>
<evidence type="ECO:0000313" key="4">
    <source>
        <dbReference type="EMBL" id="GHD18851.1"/>
    </source>
</evidence>
<dbReference type="SUPFAM" id="SSF52172">
    <property type="entry name" value="CheY-like"/>
    <property type="match status" value="1"/>
</dbReference>
<proteinExistence type="predicted"/>
<comment type="caution">
    <text evidence="4">The sequence shown here is derived from an EMBL/GenBank/DDBJ whole genome shotgun (WGS) entry which is preliminary data.</text>
</comment>
<reference evidence="4" key="2">
    <citation type="submission" date="2020-09" db="EMBL/GenBank/DDBJ databases">
        <authorList>
            <person name="Sun Q."/>
            <person name="Kim S."/>
        </authorList>
    </citation>
    <scope>NUCLEOTIDE SEQUENCE</scope>
    <source>
        <strain evidence="4">KCTC 42249</strain>
    </source>
</reference>
<dbReference type="Proteomes" id="UP000630142">
    <property type="component" value="Unassembled WGS sequence"/>
</dbReference>
<dbReference type="InterPro" id="IPR050595">
    <property type="entry name" value="Bact_response_regulator"/>
</dbReference>
<dbReference type="PANTHER" id="PTHR44591:SF21">
    <property type="entry name" value="TWO-COMPONENT RESPONSE REGULATOR"/>
    <property type="match status" value="1"/>
</dbReference>
<feature type="domain" description="Response regulatory" evidence="3">
    <location>
        <begin position="3"/>
        <end position="119"/>
    </location>
</feature>
<dbReference type="CDD" id="cd00156">
    <property type="entry name" value="REC"/>
    <property type="match status" value="1"/>
</dbReference>
<dbReference type="Gene3D" id="3.40.50.2300">
    <property type="match status" value="1"/>
</dbReference>